<dbReference type="SUPFAM" id="SSF103473">
    <property type="entry name" value="MFS general substrate transporter"/>
    <property type="match status" value="1"/>
</dbReference>
<dbReference type="PANTHER" id="PTHR43414:SF1">
    <property type="entry name" value="PEPTIDE PERMEASE"/>
    <property type="match status" value="1"/>
</dbReference>
<dbReference type="EMBL" id="CP134050">
    <property type="protein sequence ID" value="WNC14777.1"/>
    <property type="molecule type" value="Genomic_DNA"/>
</dbReference>
<keyword evidence="2" id="KW-0813">Transport</keyword>
<comment type="subcellular location">
    <subcellularLocation>
        <location evidence="1">Cell membrane</location>
        <topology evidence="1">Multi-pass membrane protein</topology>
    </subcellularLocation>
</comment>
<keyword evidence="3" id="KW-1003">Cell membrane</keyword>
<evidence type="ECO:0000256" key="5">
    <source>
        <dbReference type="ARBA" id="ARBA00022989"/>
    </source>
</evidence>
<evidence type="ECO:0000313" key="10">
    <source>
        <dbReference type="Proteomes" id="UP001256827"/>
    </source>
</evidence>
<gene>
    <name evidence="9" type="ORF">RGB73_29650</name>
</gene>
<feature type="transmembrane region" description="Helical" evidence="7">
    <location>
        <begin position="254"/>
        <end position="273"/>
    </location>
</feature>
<evidence type="ECO:0000256" key="4">
    <source>
        <dbReference type="ARBA" id="ARBA00022692"/>
    </source>
</evidence>
<proteinExistence type="predicted"/>
<reference evidence="9 10" key="1">
    <citation type="submission" date="2023-09" db="EMBL/GenBank/DDBJ databases">
        <title>Complete Genome and Methylome dissection of Bacillus brevis NEB573 original source of BbsI restriction endonuclease.</title>
        <authorList>
            <person name="Fomenkov A."/>
            <person name="Roberts R.D."/>
        </authorList>
    </citation>
    <scope>NUCLEOTIDE SEQUENCE [LARGE SCALE GENOMIC DNA]</scope>
    <source>
        <strain evidence="9 10">NEB573</strain>
    </source>
</reference>
<evidence type="ECO:0000256" key="3">
    <source>
        <dbReference type="ARBA" id="ARBA00022475"/>
    </source>
</evidence>
<dbReference type="Proteomes" id="UP001256827">
    <property type="component" value="Chromosome"/>
</dbReference>
<feature type="transmembrane region" description="Helical" evidence="7">
    <location>
        <begin position="285"/>
        <end position="303"/>
    </location>
</feature>
<dbReference type="CDD" id="cd17329">
    <property type="entry name" value="MFS_MdtH_MDR_like"/>
    <property type="match status" value="1"/>
</dbReference>
<feature type="transmembrane region" description="Helical" evidence="7">
    <location>
        <begin position="82"/>
        <end position="102"/>
    </location>
</feature>
<protein>
    <submittedName>
        <fullName evidence="9">MFS transporter</fullName>
    </submittedName>
</protein>
<keyword evidence="4 7" id="KW-0812">Transmembrane</keyword>
<evidence type="ECO:0000256" key="2">
    <source>
        <dbReference type="ARBA" id="ARBA00022448"/>
    </source>
</evidence>
<feature type="transmembrane region" description="Helical" evidence="7">
    <location>
        <begin position="147"/>
        <end position="166"/>
    </location>
</feature>
<dbReference type="Gene3D" id="1.20.1250.20">
    <property type="entry name" value="MFS general substrate transporter like domains"/>
    <property type="match status" value="1"/>
</dbReference>
<feature type="transmembrane region" description="Helical" evidence="7">
    <location>
        <begin position="309"/>
        <end position="331"/>
    </location>
</feature>
<evidence type="ECO:0000259" key="8">
    <source>
        <dbReference type="PROSITE" id="PS50850"/>
    </source>
</evidence>
<organism evidence="9 10">
    <name type="scientific">Brevibacillus brevis</name>
    <name type="common">Bacillus brevis</name>
    <dbReference type="NCBI Taxonomy" id="1393"/>
    <lineage>
        <taxon>Bacteria</taxon>
        <taxon>Bacillati</taxon>
        <taxon>Bacillota</taxon>
        <taxon>Bacilli</taxon>
        <taxon>Bacillales</taxon>
        <taxon>Paenibacillaceae</taxon>
        <taxon>Brevibacillus</taxon>
    </lineage>
</organism>
<dbReference type="RefSeq" id="WP_310767436.1">
    <property type="nucleotide sequence ID" value="NZ_CP134050.1"/>
</dbReference>
<keyword evidence="5 7" id="KW-1133">Transmembrane helix</keyword>
<keyword evidence="6 7" id="KW-0472">Membrane</keyword>
<feature type="transmembrane region" description="Helical" evidence="7">
    <location>
        <begin position="54"/>
        <end position="76"/>
    </location>
</feature>
<feature type="transmembrane region" description="Helical" evidence="7">
    <location>
        <begin position="371"/>
        <end position="391"/>
    </location>
</feature>
<accession>A0ABY9T4K8</accession>
<feature type="transmembrane region" description="Helical" evidence="7">
    <location>
        <begin position="221"/>
        <end position="239"/>
    </location>
</feature>
<evidence type="ECO:0000256" key="6">
    <source>
        <dbReference type="ARBA" id="ARBA00023136"/>
    </source>
</evidence>
<name>A0ABY9T4K8_BREBE</name>
<evidence type="ECO:0000313" key="9">
    <source>
        <dbReference type="EMBL" id="WNC14777.1"/>
    </source>
</evidence>
<evidence type="ECO:0000256" key="7">
    <source>
        <dbReference type="SAM" id="Phobius"/>
    </source>
</evidence>
<dbReference type="InterPro" id="IPR036259">
    <property type="entry name" value="MFS_trans_sf"/>
</dbReference>
<keyword evidence="10" id="KW-1185">Reference proteome</keyword>
<dbReference type="InterPro" id="IPR020846">
    <property type="entry name" value="MFS_dom"/>
</dbReference>
<sequence length="419" mass="45494">MNVLLQKLRTWAHFHPVAWGVIIGTFLSRTGFFMVIPFLGIYLGKVKGVDPATVGAILAASFLVGTLCSFLGGALSDRLGRYPVMITAMAAWSLTLLGFAFAEEVWQFFLMSSLNGLFRSIFEPTARALLADVTPPERRSDAFHARYFAINIGGAIGPLMGLKLGAGSTASLLPFFVSAAIFAAYAAVLVILMLAFKHTVPEKSEITPMGQMVRIVFTDKVFLYFLVGNVFLAGAYSHLDTTLSQYIGHDRIEAYSLLFIVNTLSVVVLQYPLAKLMKRFSSLTALKAGCLLFGLGLFGFGLFDNLALLALSMVVFTAGEVLSFVIGDVLIGEIAPSHLRGAYYGASGFAFIGQSVCAWFGGILLNTLGFSQGPTIFAILMLLTFLAYPFFHRGQLLWERRLGRSDAGQICQGMELTKS</sequence>
<dbReference type="PANTHER" id="PTHR43414">
    <property type="entry name" value="MULTIDRUG RESISTANCE PROTEIN MDTG"/>
    <property type="match status" value="1"/>
</dbReference>
<dbReference type="InterPro" id="IPR011701">
    <property type="entry name" value="MFS"/>
</dbReference>
<dbReference type="PROSITE" id="PS50850">
    <property type="entry name" value="MFS"/>
    <property type="match status" value="1"/>
</dbReference>
<feature type="transmembrane region" description="Helical" evidence="7">
    <location>
        <begin position="172"/>
        <end position="196"/>
    </location>
</feature>
<evidence type="ECO:0000256" key="1">
    <source>
        <dbReference type="ARBA" id="ARBA00004651"/>
    </source>
</evidence>
<dbReference type="Pfam" id="PF07690">
    <property type="entry name" value="MFS_1"/>
    <property type="match status" value="1"/>
</dbReference>
<feature type="transmembrane region" description="Helical" evidence="7">
    <location>
        <begin position="17"/>
        <end position="42"/>
    </location>
</feature>
<feature type="transmembrane region" description="Helical" evidence="7">
    <location>
        <begin position="343"/>
        <end position="365"/>
    </location>
</feature>
<feature type="domain" description="Major facilitator superfamily (MFS) profile" evidence="8">
    <location>
        <begin position="17"/>
        <end position="396"/>
    </location>
</feature>